<sequence>MKMALSDLKKKHALHHQKRFTIDEFIEDAELYARGTPKVVSLERSLTPTWASDLSGLDERRGQTNFHKATFTLTRSIIEELNDMMQDDGLNKSHLVRLFTRYFATLTQEERQLIYERMGLKLG</sequence>
<gene>
    <name evidence="1" type="ORF">G114_17324</name>
</gene>
<comment type="caution">
    <text evidence="1">The sequence shown here is derived from an EMBL/GenBank/DDBJ whole genome shotgun (WGS) entry which is preliminary data.</text>
</comment>
<name>N9TX08_9GAMM</name>
<proteinExistence type="predicted"/>
<dbReference type="AlphaFoldDB" id="N9TX08"/>
<accession>N9TX08</accession>
<dbReference type="eggNOG" id="ENOG5033IXT">
    <property type="taxonomic scope" value="Bacteria"/>
</dbReference>
<protein>
    <submittedName>
        <fullName evidence="1">CopG family transcriptional regulator</fullName>
    </submittedName>
</protein>
<dbReference type="PATRIC" id="fig|1268237.3.peg.3402"/>
<dbReference type="EMBL" id="APVG01000062">
    <property type="protein sequence ID" value="ENY70654.1"/>
    <property type="molecule type" value="Genomic_DNA"/>
</dbReference>
<evidence type="ECO:0000313" key="1">
    <source>
        <dbReference type="EMBL" id="ENY70654.1"/>
    </source>
</evidence>
<evidence type="ECO:0000313" key="2">
    <source>
        <dbReference type="Proteomes" id="UP000023775"/>
    </source>
</evidence>
<reference evidence="1 2" key="1">
    <citation type="journal article" date="2013" name="Genome Announc.">
        <title>Draft Genome Sequence of the Aeromonas diversa Type Strain.</title>
        <authorList>
            <person name="Farfan M."/>
            <person name="Spataro N."/>
            <person name="Sanglas A."/>
            <person name="Albarral V."/>
            <person name="Loren J.G."/>
            <person name="Bosch E."/>
            <person name="Fuste M.C."/>
        </authorList>
    </citation>
    <scope>NUCLEOTIDE SEQUENCE [LARGE SCALE GENOMIC DNA]</scope>
    <source>
        <strain evidence="1 2">2478-85</strain>
    </source>
</reference>
<dbReference type="Proteomes" id="UP000023775">
    <property type="component" value="Unassembled WGS sequence"/>
</dbReference>
<keyword evidence="2" id="KW-1185">Reference proteome</keyword>
<dbReference type="RefSeq" id="WP_005360365.1">
    <property type="nucleotide sequence ID" value="NZ_APVG01000062.1"/>
</dbReference>
<organism evidence="1 2">
    <name type="scientific">Aeromonas diversa CDC 2478-85</name>
    <dbReference type="NCBI Taxonomy" id="1268237"/>
    <lineage>
        <taxon>Bacteria</taxon>
        <taxon>Pseudomonadati</taxon>
        <taxon>Pseudomonadota</taxon>
        <taxon>Gammaproteobacteria</taxon>
        <taxon>Aeromonadales</taxon>
        <taxon>Aeromonadaceae</taxon>
        <taxon>Aeromonas</taxon>
    </lineage>
</organism>